<comment type="caution">
    <text evidence="2">The sequence shown here is derived from an EMBL/GenBank/DDBJ whole genome shotgun (WGS) entry which is preliminary data.</text>
</comment>
<evidence type="ECO:0000256" key="1">
    <source>
        <dbReference type="SAM" id="MobiDB-lite"/>
    </source>
</evidence>
<organism evidence="2 3">
    <name type="scientific">Pleurodeles waltl</name>
    <name type="common">Iberian ribbed newt</name>
    <dbReference type="NCBI Taxonomy" id="8319"/>
    <lineage>
        <taxon>Eukaryota</taxon>
        <taxon>Metazoa</taxon>
        <taxon>Chordata</taxon>
        <taxon>Craniata</taxon>
        <taxon>Vertebrata</taxon>
        <taxon>Euteleostomi</taxon>
        <taxon>Amphibia</taxon>
        <taxon>Batrachia</taxon>
        <taxon>Caudata</taxon>
        <taxon>Salamandroidea</taxon>
        <taxon>Salamandridae</taxon>
        <taxon>Pleurodelinae</taxon>
        <taxon>Pleurodeles</taxon>
    </lineage>
</organism>
<reference evidence="2" key="1">
    <citation type="journal article" date="2022" name="bioRxiv">
        <title>Sequencing and chromosome-scale assembly of the giantPleurodeles waltlgenome.</title>
        <authorList>
            <person name="Brown T."/>
            <person name="Elewa A."/>
            <person name="Iarovenko S."/>
            <person name="Subramanian E."/>
            <person name="Araus A.J."/>
            <person name="Petzold A."/>
            <person name="Susuki M."/>
            <person name="Suzuki K.-i.T."/>
            <person name="Hayashi T."/>
            <person name="Toyoda A."/>
            <person name="Oliveira C."/>
            <person name="Osipova E."/>
            <person name="Leigh N.D."/>
            <person name="Simon A."/>
            <person name="Yun M.H."/>
        </authorList>
    </citation>
    <scope>NUCLEOTIDE SEQUENCE</scope>
    <source>
        <strain evidence="2">20211129_DDA</strain>
        <tissue evidence="2">Liver</tissue>
    </source>
</reference>
<evidence type="ECO:0000313" key="2">
    <source>
        <dbReference type="EMBL" id="KAJ1122735.1"/>
    </source>
</evidence>
<keyword evidence="3" id="KW-1185">Reference proteome</keyword>
<name>A0AAV7PBW5_PLEWA</name>
<feature type="compositionally biased region" description="Basic and acidic residues" evidence="1">
    <location>
        <begin position="100"/>
        <end position="112"/>
    </location>
</feature>
<dbReference type="EMBL" id="JANPWB010000011">
    <property type="protein sequence ID" value="KAJ1122735.1"/>
    <property type="molecule type" value="Genomic_DNA"/>
</dbReference>
<accession>A0AAV7PBW5</accession>
<feature type="region of interest" description="Disordered" evidence="1">
    <location>
        <begin position="1"/>
        <end position="112"/>
    </location>
</feature>
<dbReference type="AlphaFoldDB" id="A0AAV7PBW5"/>
<protein>
    <submittedName>
        <fullName evidence="2">Uncharacterized protein</fullName>
    </submittedName>
</protein>
<sequence>MNRWGVRARGGQTWVAENQVSSPVAGPGPSGHSQSCGRCSEGETSAAEDRGEWPGIPLPGDRHCTVGEPQRPLSEWRRGTAKVAVTRGGGRAAPLEEALEEHPDSLRPDQRRQKCTCWQTILPKSTKPDPETMASE</sequence>
<proteinExistence type="predicted"/>
<dbReference type="Proteomes" id="UP001066276">
    <property type="component" value="Chromosome 7"/>
</dbReference>
<evidence type="ECO:0000313" key="3">
    <source>
        <dbReference type="Proteomes" id="UP001066276"/>
    </source>
</evidence>
<gene>
    <name evidence="2" type="ORF">NDU88_001220</name>
</gene>